<dbReference type="SUPFAM" id="SSF159888">
    <property type="entry name" value="YdhG-like"/>
    <property type="match status" value="1"/>
</dbReference>
<dbReference type="AlphaFoldDB" id="A0A4R8ZYJ0"/>
<dbReference type="Gene3D" id="3.90.1150.200">
    <property type="match status" value="1"/>
</dbReference>
<reference evidence="2 3" key="1">
    <citation type="submission" date="2019-03" db="EMBL/GenBank/DDBJ databases">
        <title>Genomics of glacier-inhabiting Cryobacterium strains.</title>
        <authorList>
            <person name="Liu Q."/>
            <person name="Xin Y.-H."/>
        </authorList>
    </citation>
    <scope>NUCLEOTIDE SEQUENCE [LARGE SCALE GENOMIC DNA]</scope>
    <source>
        <strain evidence="2 3">Hh14</strain>
    </source>
</reference>
<protein>
    <recommendedName>
        <fullName evidence="1">YdhG-like domain-containing protein</fullName>
    </recommendedName>
</protein>
<evidence type="ECO:0000313" key="3">
    <source>
        <dbReference type="Proteomes" id="UP000297447"/>
    </source>
</evidence>
<sequence>MAEKPPDSVDEYLAAFPAEERAVLEEIRQTIRRAAPTAVESISYGMPTFSVQGHSLLYFAGWKHHVAVYAIPTMSPALEKELVNFRKAKDTLNFPLTRPMPYDLIDRLTRAVIDLRGSTQR</sequence>
<dbReference type="Pfam" id="PF08818">
    <property type="entry name" value="DUF1801"/>
    <property type="match status" value="1"/>
</dbReference>
<dbReference type="RefSeq" id="WP_134519956.1">
    <property type="nucleotide sequence ID" value="NZ_SOHE01000053.1"/>
</dbReference>
<evidence type="ECO:0000259" key="1">
    <source>
        <dbReference type="Pfam" id="PF08818"/>
    </source>
</evidence>
<organism evidence="2 3">
    <name type="scientific">Cryobacterium frigoriphilum</name>
    <dbReference type="NCBI Taxonomy" id="1259150"/>
    <lineage>
        <taxon>Bacteria</taxon>
        <taxon>Bacillati</taxon>
        <taxon>Actinomycetota</taxon>
        <taxon>Actinomycetes</taxon>
        <taxon>Micrococcales</taxon>
        <taxon>Microbacteriaceae</taxon>
        <taxon>Cryobacterium</taxon>
    </lineage>
</organism>
<feature type="domain" description="YdhG-like" evidence="1">
    <location>
        <begin position="21"/>
        <end position="111"/>
    </location>
</feature>
<accession>A0A4R8ZYJ0</accession>
<dbReference type="EMBL" id="SOHE01000053">
    <property type="protein sequence ID" value="TFD48931.1"/>
    <property type="molecule type" value="Genomic_DNA"/>
</dbReference>
<dbReference type="OrthoDB" id="3236524at2"/>
<keyword evidence="3" id="KW-1185">Reference proteome</keyword>
<dbReference type="Proteomes" id="UP000297447">
    <property type="component" value="Unassembled WGS sequence"/>
</dbReference>
<evidence type="ECO:0000313" key="2">
    <source>
        <dbReference type="EMBL" id="TFD48931.1"/>
    </source>
</evidence>
<name>A0A4R8ZYJ0_9MICO</name>
<dbReference type="InterPro" id="IPR014922">
    <property type="entry name" value="YdhG-like"/>
</dbReference>
<proteinExistence type="predicted"/>
<gene>
    <name evidence="2" type="ORF">E3T55_12880</name>
</gene>
<comment type="caution">
    <text evidence="2">The sequence shown here is derived from an EMBL/GenBank/DDBJ whole genome shotgun (WGS) entry which is preliminary data.</text>
</comment>